<reference evidence="2 3" key="1">
    <citation type="submission" date="2019-02" db="EMBL/GenBank/DDBJ databases">
        <title>Genome sequencing of the rare red list fungi Antrodiella citrinella (Flaviporus citrinellus).</title>
        <authorList>
            <person name="Buettner E."/>
            <person name="Kellner H."/>
        </authorList>
    </citation>
    <scope>NUCLEOTIDE SEQUENCE [LARGE SCALE GENOMIC DNA]</scope>
    <source>
        <strain evidence="2 3">DSM 108506</strain>
    </source>
</reference>
<feature type="compositionally biased region" description="Basic residues" evidence="1">
    <location>
        <begin position="134"/>
        <end position="143"/>
    </location>
</feature>
<dbReference type="OrthoDB" id="2804702at2759"/>
<evidence type="ECO:0000313" key="3">
    <source>
        <dbReference type="Proteomes" id="UP000308730"/>
    </source>
</evidence>
<feature type="compositionally biased region" description="Polar residues" evidence="1">
    <location>
        <begin position="549"/>
        <end position="564"/>
    </location>
</feature>
<keyword evidence="3" id="KW-1185">Reference proteome</keyword>
<feature type="region of interest" description="Disordered" evidence="1">
    <location>
        <begin position="881"/>
        <end position="901"/>
    </location>
</feature>
<dbReference type="EMBL" id="SGPM01000355">
    <property type="protein sequence ID" value="THH26394.1"/>
    <property type="molecule type" value="Genomic_DNA"/>
</dbReference>
<feature type="region of interest" description="Disordered" evidence="1">
    <location>
        <begin position="427"/>
        <end position="464"/>
    </location>
</feature>
<feature type="region of interest" description="Disordered" evidence="1">
    <location>
        <begin position="1"/>
        <end position="20"/>
    </location>
</feature>
<sequence length="921" mass="99790">MHWHGVGSVSSPIVISDDEDECLVENALEDRLSDRQDAPEGPVEPFDYGEESDFRDQAQVSDRHSEATEVNDFLKKGPRMRGDRKRKRAQELPESMSEQYQHVPKVALGVPNPKKKQKMVGVLRENGGVESKQAKKRRRKRERAKVEATAALTAAAPRLPARLPSPRHHTPPPYHPIASTSRIPAKPPSRIRSHSIAEPARPLSPQADPSNRPTLHPIHSLHHDYAFPPPPAPLPPIHFPILPDFIPPYAPPLPTMSSAVGGFSRSLNPLPLLPSMSFAEARSHEPLPTSASQASSSSIPRNVVKKIIGMTADPEDLKGHGIFSDSVAQSPPLDRTLVLECLPKKLRTVEFVQTWASYFGSNHVEINAKGKALVVFGDPQVAREAWSSPRLPIDDGREHIRAYWYRVTGDFEEGEIEEWEVEGINKLQAKTTQPRPPPLKGSGKKKGSNKRDATAPKPVPSFHGPKFAAYASSPAKIHPSRMAYFLPSNYHRSPPIFASPVGRVVDLIDDAMDIGSDDGYGLPPPFDNEPSSLNTTRADAISLSFSETQSYAASPETGASNLQGESVHPDDVIPEDLAHSDDLIPPLRTLASFLPGFQDPSPSPDDALGTHRTLASFLPDFQDPEPSPPTTPDAIILSSPPVESHLTTSSVDALLPKPSATLLARQKMLEEKIARGRKEIAARSVTQPSTDVSIPIATTDNTQTAGGSSSSVVFGVSRSKDNTASNAAADMSALRQLVQASKKTKGIIRGCALDPAPNSENNTPSLPIKLSTPPPREPSPPPPTSATSQTANLEDLATSFIAASIQSVVTTPSLPLSLPANPPSMTPKAVLAAKQAALDKHISESKQLMTKLSTAKTKAEKDVIMAELRASSRRAEDAMKAYSTAAAMPSEDKRPLFPRKTTWPNTKEMFVLELSDDEDEE</sequence>
<gene>
    <name evidence="2" type="ORF">EUX98_g7795</name>
</gene>
<organism evidence="2 3">
    <name type="scientific">Antrodiella citrinella</name>
    <dbReference type="NCBI Taxonomy" id="2447956"/>
    <lineage>
        <taxon>Eukaryota</taxon>
        <taxon>Fungi</taxon>
        <taxon>Dikarya</taxon>
        <taxon>Basidiomycota</taxon>
        <taxon>Agaricomycotina</taxon>
        <taxon>Agaricomycetes</taxon>
        <taxon>Polyporales</taxon>
        <taxon>Steccherinaceae</taxon>
        <taxon>Antrodiella</taxon>
    </lineage>
</organism>
<feature type="compositionally biased region" description="Low complexity" evidence="1">
    <location>
        <begin position="147"/>
        <end position="164"/>
    </location>
</feature>
<evidence type="ECO:0000313" key="2">
    <source>
        <dbReference type="EMBL" id="THH26394.1"/>
    </source>
</evidence>
<accession>A0A4S4MKN9</accession>
<feature type="region of interest" description="Disordered" evidence="1">
    <location>
        <begin position="549"/>
        <end position="569"/>
    </location>
</feature>
<feature type="compositionally biased region" description="Basic and acidic residues" evidence="1">
    <location>
        <begin position="52"/>
        <end position="75"/>
    </location>
</feature>
<name>A0A4S4MKN9_9APHY</name>
<feature type="compositionally biased region" description="Basic and acidic residues" evidence="1">
    <location>
        <begin position="28"/>
        <end position="38"/>
    </location>
</feature>
<dbReference type="Proteomes" id="UP000308730">
    <property type="component" value="Unassembled WGS sequence"/>
</dbReference>
<proteinExistence type="predicted"/>
<feature type="compositionally biased region" description="Pro residues" evidence="1">
    <location>
        <begin position="772"/>
        <end position="784"/>
    </location>
</feature>
<evidence type="ECO:0000256" key="1">
    <source>
        <dbReference type="SAM" id="MobiDB-lite"/>
    </source>
</evidence>
<comment type="caution">
    <text evidence="2">The sequence shown here is derived from an EMBL/GenBank/DDBJ whole genome shotgun (WGS) entry which is preliminary data.</text>
</comment>
<feature type="region of interest" description="Disordered" evidence="1">
    <location>
        <begin position="751"/>
        <end position="789"/>
    </location>
</feature>
<dbReference type="AlphaFoldDB" id="A0A4S4MKN9"/>
<feature type="region of interest" description="Disordered" evidence="1">
    <location>
        <begin position="26"/>
        <end position="192"/>
    </location>
</feature>
<feature type="compositionally biased region" description="Low complexity" evidence="1">
    <location>
        <begin position="1"/>
        <end position="15"/>
    </location>
</feature>
<protein>
    <recommendedName>
        <fullName evidence="4">RRM domain-containing protein</fullName>
    </recommendedName>
</protein>
<evidence type="ECO:0008006" key="4">
    <source>
        <dbReference type="Google" id="ProtNLM"/>
    </source>
</evidence>
<feature type="compositionally biased region" description="Basic residues" evidence="1">
    <location>
        <begin position="76"/>
        <end position="88"/>
    </location>
</feature>